<keyword evidence="4" id="KW-0694">RNA-binding</keyword>
<comment type="similarity">
    <text evidence="5 8">Belongs to the PTH family.</text>
</comment>
<evidence type="ECO:0000313" key="9">
    <source>
        <dbReference type="EMBL" id="KKQ98237.1"/>
    </source>
</evidence>
<dbReference type="InterPro" id="IPR036416">
    <property type="entry name" value="Pept_tRNA_hydro_sf"/>
</dbReference>
<evidence type="ECO:0000256" key="5">
    <source>
        <dbReference type="ARBA" id="ARBA00038063"/>
    </source>
</evidence>
<comment type="catalytic activity">
    <reaction evidence="7">
        <text>an N-acyl-L-alpha-aminoacyl-tRNA + H2O = an N-acyl-L-amino acid + a tRNA + H(+)</text>
        <dbReference type="Rhea" id="RHEA:54448"/>
        <dbReference type="Rhea" id="RHEA-COMP:10123"/>
        <dbReference type="Rhea" id="RHEA-COMP:13883"/>
        <dbReference type="ChEBI" id="CHEBI:15377"/>
        <dbReference type="ChEBI" id="CHEBI:15378"/>
        <dbReference type="ChEBI" id="CHEBI:59874"/>
        <dbReference type="ChEBI" id="CHEBI:78442"/>
        <dbReference type="ChEBI" id="CHEBI:138191"/>
        <dbReference type="EC" id="3.1.1.29"/>
    </reaction>
</comment>
<dbReference type="Gene3D" id="3.40.50.1470">
    <property type="entry name" value="Peptidyl-tRNA hydrolase"/>
    <property type="match status" value="1"/>
</dbReference>
<dbReference type="AlphaFoldDB" id="A0A0G0M4K5"/>
<protein>
    <recommendedName>
        <fullName evidence="6 7">Peptidyl-tRNA hydrolase</fullName>
        <ecNumber evidence="1 7">3.1.1.29</ecNumber>
    </recommendedName>
</protein>
<evidence type="ECO:0000256" key="7">
    <source>
        <dbReference type="RuleBase" id="RU000673"/>
    </source>
</evidence>
<dbReference type="PANTHER" id="PTHR17224">
    <property type="entry name" value="PEPTIDYL-TRNA HYDROLASE"/>
    <property type="match status" value="1"/>
</dbReference>
<dbReference type="EMBL" id="LBWA01000004">
    <property type="protein sequence ID" value="KKQ98237.1"/>
    <property type="molecule type" value="Genomic_DNA"/>
</dbReference>
<sequence length="178" mass="20211">MKLIIGLGNPGEKYQNTRHNVGFMVVEALASRVGDSQWVVKRKFSSSLYTVHSSLILVKPQTSMNSSGVAVKILVDQYKVKLADLWVIHDDLDLRLGEYKIQLGVGPKLHYGVKSIEEKLGKKDFWRVRVGVDNRTNDKEQRARGEEYVLQNFTDEERGEVEQVIGQVVMELIPSINK</sequence>
<evidence type="ECO:0000256" key="6">
    <source>
        <dbReference type="ARBA" id="ARBA00050038"/>
    </source>
</evidence>
<dbReference type="GO" id="GO:0004045">
    <property type="term" value="F:peptidyl-tRNA hydrolase activity"/>
    <property type="evidence" value="ECO:0007669"/>
    <property type="project" value="UniProtKB-EC"/>
</dbReference>
<evidence type="ECO:0000256" key="2">
    <source>
        <dbReference type="ARBA" id="ARBA00022555"/>
    </source>
</evidence>
<dbReference type="Proteomes" id="UP000034325">
    <property type="component" value="Unassembled WGS sequence"/>
</dbReference>
<dbReference type="EC" id="3.1.1.29" evidence="1 7"/>
<dbReference type="NCBIfam" id="TIGR00447">
    <property type="entry name" value="pth"/>
    <property type="match status" value="1"/>
</dbReference>
<accession>A0A0G0M4K5</accession>
<comment type="caution">
    <text evidence="9">The sequence shown here is derived from an EMBL/GenBank/DDBJ whole genome shotgun (WGS) entry which is preliminary data.</text>
</comment>
<evidence type="ECO:0000313" key="10">
    <source>
        <dbReference type="Proteomes" id="UP000034325"/>
    </source>
</evidence>
<dbReference type="PATRIC" id="fig|1618549.4.peg.425"/>
<dbReference type="InterPro" id="IPR001328">
    <property type="entry name" value="Pept_tRNA_hydro"/>
</dbReference>
<keyword evidence="2" id="KW-0820">tRNA-binding</keyword>
<evidence type="ECO:0000256" key="8">
    <source>
        <dbReference type="RuleBase" id="RU004320"/>
    </source>
</evidence>
<name>A0A0G0M4K5_9BACT</name>
<dbReference type="PROSITE" id="PS01195">
    <property type="entry name" value="PEPT_TRNA_HYDROL_1"/>
    <property type="match status" value="1"/>
</dbReference>
<organism evidence="9 10">
    <name type="scientific">Candidatus Woesebacteria bacterium GW2011_GWA1_39_12</name>
    <dbReference type="NCBI Taxonomy" id="1618549"/>
    <lineage>
        <taxon>Bacteria</taxon>
        <taxon>Candidatus Woeseibacteriota</taxon>
    </lineage>
</organism>
<evidence type="ECO:0000256" key="1">
    <source>
        <dbReference type="ARBA" id="ARBA00013260"/>
    </source>
</evidence>
<reference evidence="9 10" key="1">
    <citation type="journal article" date="2015" name="Nature">
        <title>rRNA introns, odd ribosomes, and small enigmatic genomes across a large radiation of phyla.</title>
        <authorList>
            <person name="Brown C.T."/>
            <person name="Hug L.A."/>
            <person name="Thomas B.C."/>
            <person name="Sharon I."/>
            <person name="Castelle C.J."/>
            <person name="Singh A."/>
            <person name="Wilkins M.J."/>
            <person name="Williams K.H."/>
            <person name="Banfield J.F."/>
        </authorList>
    </citation>
    <scope>NUCLEOTIDE SEQUENCE [LARGE SCALE GENOMIC DNA]</scope>
</reference>
<gene>
    <name evidence="9" type="ORF">UT23_C0004G0076</name>
</gene>
<evidence type="ECO:0000256" key="3">
    <source>
        <dbReference type="ARBA" id="ARBA00022801"/>
    </source>
</evidence>
<keyword evidence="3 7" id="KW-0378">Hydrolase</keyword>
<dbReference type="GO" id="GO:0000049">
    <property type="term" value="F:tRNA binding"/>
    <property type="evidence" value="ECO:0007669"/>
    <property type="project" value="UniProtKB-KW"/>
</dbReference>
<dbReference type="Pfam" id="PF01195">
    <property type="entry name" value="Pept_tRNA_hydro"/>
    <property type="match status" value="1"/>
</dbReference>
<dbReference type="InterPro" id="IPR018171">
    <property type="entry name" value="Pept_tRNA_hydro_CS"/>
</dbReference>
<dbReference type="SUPFAM" id="SSF53178">
    <property type="entry name" value="Peptidyl-tRNA hydrolase-like"/>
    <property type="match status" value="1"/>
</dbReference>
<dbReference type="CDD" id="cd00462">
    <property type="entry name" value="PTH"/>
    <property type="match status" value="1"/>
</dbReference>
<dbReference type="PANTHER" id="PTHR17224:SF1">
    <property type="entry name" value="PEPTIDYL-TRNA HYDROLASE"/>
    <property type="match status" value="1"/>
</dbReference>
<evidence type="ECO:0000256" key="4">
    <source>
        <dbReference type="ARBA" id="ARBA00022884"/>
    </source>
</evidence>
<proteinExistence type="inferred from homology"/>